<feature type="transmembrane region" description="Helical" evidence="5">
    <location>
        <begin position="5"/>
        <end position="22"/>
    </location>
</feature>
<dbReference type="SUPFAM" id="SSF88723">
    <property type="entry name" value="PIN domain-like"/>
    <property type="match status" value="1"/>
</dbReference>
<dbReference type="InterPro" id="IPR002716">
    <property type="entry name" value="PIN_dom"/>
</dbReference>
<dbReference type="PANTHER" id="PTHR11603">
    <property type="entry name" value="AAA FAMILY ATPASE"/>
    <property type="match status" value="1"/>
</dbReference>
<evidence type="ECO:0000259" key="6">
    <source>
        <dbReference type="PROSITE" id="PS50926"/>
    </source>
</evidence>
<dbReference type="EMBL" id="CP025746">
    <property type="protein sequence ID" value="QAA30795.1"/>
    <property type="molecule type" value="Genomic_DNA"/>
</dbReference>
<evidence type="ECO:0000313" key="8">
    <source>
        <dbReference type="Proteomes" id="UP000286268"/>
    </source>
</evidence>
<dbReference type="InterPro" id="IPR029060">
    <property type="entry name" value="PIN-like_dom_sf"/>
</dbReference>
<feature type="domain" description="TRAM" evidence="6">
    <location>
        <begin position="301"/>
        <end position="362"/>
    </location>
</feature>
<keyword evidence="5" id="KW-1133">Transmembrane helix</keyword>
<evidence type="ECO:0000256" key="2">
    <source>
        <dbReference type="ARBA" id="ARBA00022722"/>
    </source>
</evidence>
<evidence type="ECO:0000256" key="4">
    <source>
        <dbReference type="ARBA" id="ARBA00022842"/>
    </source>
</evidence>
<keyword evidence="2" id="KW-0540">Nuclease</keyword>
<feature type="transmembrane region" description="Helical" evidence="5">
    <location>
        <begin position="88"/>
        <end position="108"/>
    </location>
</feature>
<dbReference type="CDD" id="cd09877">
    <property type="entry name" value="PIN_YacL-like"/>
    <property type="match status" value="1"/>
</dbReference>
<evidence type="ECO:0000256" key="3">
    <source>
        <dbReference type="ARBA" id="ARBA00022801"/>
    </source>
</evidence>
<evidence type="ECO:0000256" key="1">
    <source>
        <dbReference type="ARBA" id="ARBA00001946"/>
    </source>
</evidence>
<feature type="transmembrane region" description="Helical" evidence="5">
    <location>
        <begin position="42"/>
        <end position="67"/>
    </location>
</feature>
<keyword evidence="5" id="KW-0812">Transmembrane</keyword>
<dbReference type="AlphaFoldDB" id="A0A410DNZ5"/>
<dbReference type="RefSeq" id="WP_128211247.1">
    <property type="nucleotide sequence ID" value="NZ_CP025746.1"/>
</dbReference>
<name>A0A410DNZ5_9CLOT</name>
<dbReference type="GO" id="GO:0016787">
    <property type="term" value="F:hydrolase activity"/>
    <property type="evidence" value="ECO:0007669"/>
    <property type="project" value="UniProtKB-KW"/>
</dbReference>
<keyword evidence="4" id="KW-0460">Magnesium</keyword>
<dbReference type="InterPro" id="IPR002792">
    <property type="entry name" value="TRAM_dom"/>
</dbReference>
<keyword evidence="3" id="KW-0378">Hydrolase</keyword>
<sequence length="369" mass="40637">MVKKLFRLTFTIIGLVVGYFIGDAVINSSYIAHNFSSIKTPIAALIFYALFIIIFGLILFIVSPFLYKWTSKLIDAIEVSMQKLTASEILFGALGAIVSLIIASLFMLPLNGILNKIHEILAQVVFIVVNLIALVIGVDISVKRRDDIIALFDGLKRNSGKDKKNKHGFKGYPKVLDTSVIIDGRIFDICQTGFVEGPLVIPSFVLDELRHISDSSDSLKRNRGRRGLDILNKIQKELSIEVQIWEGDFPDIQEVDSKLLKLAQTLSGKVVTNDYNLNKVAEFQGVPVLNINELANAIKPVVLPGEDMNITVVKDGKESGQGIAYLDDGTMIVVEGGRKFIGENIDVTVTSVLQTAAGRMIFAKQKEVV</sequence>
<dbReference type="PROSITE" id="PS50926">
    <property type="entry name" value="TRAM"/>
    <property type="match status" value="1"/>
</dbReference>
<evidence type="ECO:0000256" key="5">
    <source>
        <dbReference type="SAM" id="Phobius"/>
    </source>
</evidence>
<dbReference type="Pfam" id="PF01938">
    <property type="entry name" value="TRAM"/>
    <property type="match status" value="1"/>
</dbReference>
<dbReference type="InterPro" id="IPR052041">
    <property type="entry name" value="Nucleic_acid_metab_PIN/TRAM"/>
</dbReference>
<organism evidence="7 8">
    <name type="scientific">Clostridium manihotivorum</name>
    <dbReference type="NCBI Taxonomy" id="2320868"/>
    <lineage>
        <taxon>Bacteria</taxon>
        <taxon>Bacillati</taxon>
        <taxon>Bacillota</taxon>
        <taxon>Clostridia</taxon>
        <taxon>Eubacteriales</taxon>
        <taxon>Clostridiaceae</taxon>
        <taxon>Clostridium</taxon>
    </lineage>
</organism>
<protein>
    <submittedName>
        <fullName evidence="7">PIN domain nuclease</fullName>
    </submittedName>
</protein>
<dbReference type="OrthoDB" id="9780734at2"/>
<dbReference type="Proteomes" id="UP000286268">
    <property type="component" value="Chromosome"/>
</dbReference>
<dbReference type="KEGG" id="cmah:C1I91_03490"/>
<proteinExistence type="predicted"/>
<dbReference type="Pfam" id="PF01850">
    <property type="entry name" value="PIN"/>
    <property type="match status" value="1"/>
</dbReference>
<gene>
    <name evidence="7" type="ORF">C1I91_03490</name>
</gene>
<accession>A0A410DNZ5</accession>
<dbReference type="GO" id="GO:0004518">
    <property type="term" value="F:nuclease activity"/>
    <property type="evidence" value="ECO:0007669"/>
    <property type="project" value="UniProtKB-KW"/>
</dbReference>
<evidence type="ECO:0000313" key="7">
    <source>
        <dbReference type="EMBL" id="QAA30795.1"/>
    </source>
</evidence>
<comment type="cofactor">
    <cofactor evidence="1">
        <name>Mg(2+)</name>
        <dbReference type="ChEBI" id="CHEBI:18420"/>
    </cofactor>
</comment>
<dbReference type="PANTHER" id="PTHR11603:SF147">
    <property type="entry name" value="MEMBRANE PROTEIN"/>
    <property type="match status" value="1"/>
</dbReference>
<keyword evidence="5" id="KW-0472">Membrane</keyword>
<feature type="transmembrane region" description="Helical" evidence="5">
    <location>
        <begin position="120"/>
        <end position="142"/>
    </location>
</feature>
<reference evidence="7 8" key="1">
    <citation type="submission" date="2018-01" db="EMBL/GenBank/DDBJ databases">
        <title>Genome Sequencing and Assembly of Anaerobacter polyendosporus strain CT4.</title>
        <authorList>
            <person name="Tachaapaikoon C."/>
            <person name="Sutheeworapong S."/>
            <person name="Jenjaroenpun P."/>
            <person name="Wongsurawat T."/>
            <person name="Nookeaw I."/>
            <person name="Cheawchanlertfa P."/>
            <person name="Kosugi A."/>
            <person name="Cheevadhanarak S."/>
            <person name="Ratanakhanokchai K."/>
        </authorList>
    </citation>
    <scope>NUCLEOTIDE SEQUENCE [LARGE SCALE GENOMIC DNA]</scope>
    <source>
        <strain evidence="7 8">CT4</strain>
    </source>
</reference>
<keyword evidence="8" id="KW-1185">Reference proteome</keyword>
<dbReference type="Gene3D" id="3.40.50.1010">
    <property type="entry name" value="5'-nuclease"/>
    <property type="match status" value="1"/>
</dbReference>
<dbReference type="SMART" id="SM00670">
    <property type="entry name" value="PINc"/>
    <property type="match status" value="1"/>
</dbReference>